<organism evidence="2 3">
    <name type="scientific">Chimaeribacter californicus</name>
    <dbReference type="NCBI Taxonomy" id="2060067"/>
    <lineage>
        <taxon>Bacteria</taxon>
        <taxon>Pseudomonadati</taxon>
        <taxon>Pseudomonadota</taxon>
        <taxon>Gammaproteobacteria</taxon>
        <taxon>Enterobacterales</taxon>
        <taxon>Yersiniaceae</taxon>
        <taxon>Chimaeribacter</taxon>
    </lineage>
</organism>
<protein>
    <recommendedName>
        <fullName evidence="4">DUF5666 domain-containing protein</fullName>
    </recommendedName>
</protein>
<keyword evidence="3" id="KW-1185">Reference proteome</keyword>
<evidence type="ECO:0000313" key="3">
    <source>
        <dbReference type="Proteomes" id="UP000234240"/>
    </source>
</evidence>
<dbReference type="AlphaFoldDB" id="A0A2N5DZ62"/>
<evidence type="ECO:0000313" key="2">
    <source>
        <dbReference type="EMBL" id="PLR33031.1"/>
    </source>
</evidence>
<sequence length="211" mass="21870">MSVLSRFNTARLTSALLASLLLGSAAHAAPANDIIKPVRGTLTQVSDHDLTLTDRRGGTLNVGLTDQTKVNSVATGKLSDIQPDSFIGTAAVPQPDGSLKALEVHVFAPSLRGSGEGFNPFESADGKVNTMTNGTVGKLVQANGRTLTVTYHNEQKTVLVPDDVPVVTIAPGDRSLLKPGAHVVLFAMKDAQGKLVARGIAAGKDGTVPPM</sequence>
<dbReference type="Proteomes" id="UP000234240">
    <property type="component" value="Unassembled WGS sequence"/>
</dbReference>
<reference evidence="2 3" key="1">
    <citation type="submission" date="2017-12" db="EMBL/GenBank/DDBJ databases">
        <title>Characterization of six clinical isolates of Enterochimera gen. nov., a novel genus of the Yersiniaciae family and the three species Enterochimera arupensis sp. nov., Enterochimera coloradensis sp. nov, and Enterochimera californica sp. nov.</title>
        <authorList>
            <person name="Rossi A."/>
            <person name="Fisher M."/>
        </authorList>
    </citation>
    <scope>NUCLEOTIDE SEQUENCE [LARGE SCALE GENOMIC DNA]</scope>
    <source>
        <strain evidence="3">2015-Iso6</strain>
    </source>
</reference>
<evidence type="ECO:0000256" key="1">
    <source>
        <dbReference type="SAM" id="SignalP"/>
    </source>
</evidence>
<keyword evidence="1" id="KW-0732">Signal</keyword>
<proteinExistence type="predicted"/>
<evidence type="ECO:0008006" key="4">
    <source>
        <dbReference type="Google" id="ProtNLM"/>
    </source>
</evidence>
<feature type="chain" id="PRO_5015001854" description="DUF5666 domain-containing protein" evidence="1">
    <location>
        <begin position="29"/>
        <end position="211"/>
    </location>
</feature>
<dbReference type="RefSeq" id="WP_101817673.1">
    <property type="nucleotide sequence ID" value="NZ_PJZF01000018.1"/>
</dbReference>
<feature type="signal peptide" evidence="1">
    <location>
        <begin position="1"/>
        <end position="28"/>
    </location>
</feature>
<comment type="caution">
    <text evidence="2">The sequence shown here is derived from an EMBL/GenBank/DDBJ whole genome shotgun (WGS) entry which is preliminary data.</text>
</comment>
<dbReference type="OrthoDB" id="7068047at2"/>
<name>A0A2N5DZ62_9GAMM</name>
<gene>
    <name evidence="2" type="ORF">CYR55_17620</name>
</gene>
<dbReference type="EMBL" id="PJZF01000018">
    <property type="protein sequence ID" value="PLR33031.1"/>
    <property type="molecule type" value="Genomic_DNA"/>
</dbReference>
<accession>A0A2N5DZ62</accession>